<dbReference type="AlphaFoldDB" id="A0AAD8I6A0"/>
<evidence type="ECO:0000313" key="3">
    <source>
        <dbReference type="Proteomes" id="UP001237642"/>
    </source>
</evidence>
<protein>
    <recommendedName>
        <fullName evidence="1">Dilute domain-containing protein</fullName>
    </recommendedName>
</protein>
<dbReference type="PANTHER" id="PTHR16027:SF6">
    <property type="entry name" value="DILUTE DOMAIN-CONTAINING PROTEIN"/>
    <property type="match status" value="1"/>
</dbReference>
<dbReference type="PROSITE" id="PS51126">
    <property type="entry name" value="DILUTE"/>
    <property type="match status" value="1"/>
</dbReference>
<reference evidence="2" key="2">
    <citation type="submission" date="2023-05" db="EMBL/GenBank/DDBJ databases">
        <authorList>
            <person name="Schelkunov M.I."/>
        </authorList>
    </citation>
    <scope>NUCLEOTIDE SEQUENCE</scope>
    <source>
        <strain evidence="2">Hsosn_3</strain>
        <tissue evidence="2">Leaf</tissue>
    </source>
</reference>
<keyword evidence="3" id="KW-1185">Reference proteome</keyword>
<dbReference type="Pfam" id="PF01843">
    <property type="entry name" value="DIL"/>
    <property type="match status" value="1"/>
</dbReference>
<dbReference type="Proteomes" id="UP001237642">
    <property type="component" value="Unassembled WGS sequence"/>
</dbReference>
<organism evidence="2 3">
    <name type="scientific">Heracleum sosnowskyi</name>
    <dbReference type="NCBI Taxonomy" id="360622"/>
    <lineage>
        <taxon>Eukaryota</taxon>
        <taxon>Viridiplantae</taxon>
        <taxon>Streptophyta</taxon>
        <taxon>Embryophyta</taxon>
        <taxon>Tracheophyta</taxon>
        <taxon>Spermatophyta</taxon>
        <taxon>Magnoliopsida</taxon>
        <taxon>eudicotyledons</taxon>
        <taxon>Gunneridae</taxon>
        <taxon>Pentapetalae</taxon>
        <taxon>asterids</taxon>
        <taxon>campanulids</taxon>
        <taxon>Apiales</taxon>
        <taxon>Apiaceae</taxon>
        <taxon>Apioideae</taxon>
        <taxon>apioid superclade</taxon>
        <taxon>Tordylieae</taxon>
        <taxon>Tordyliinae</taxon>
        <taxon>Heracleum</taxon>
    </lineage>
</organism>
<dbReference type="SMART" id="SM01132">
    <property type="entry name" value="DIL"/>
    <property type="match status" value="1"/>
</dbReference>
<dbReference type="PANTHER" id="PTHR16027">
    <property type="entry name" value="DILUTE DOMAIN-CONTAINING PROTEIN YPR089W"/>
    <property type="match status" value="1"/>
</dbReference>
<evidence type="ECO:0000313" key="2">
    <source>
        <dbReference type="EMBL" id="KAK1379259.1"/>
    </source>
</evidence>
<dbReference type="InterPro" id="IPR002710">
    <property type="entry name" value="Dilute_dom"/>
</dbReference>
<evidence type="ECO:0000259" key="1">
    <source>
        <dbReference type="PROSITE" id="PS51126"/>
    </source>
</evidence>
<comment type="caution">
    <text evidence="2">The sequence shown here is derived from an EMBL/GenBank/DDBJ whole genome shotgun (WGS) entry which is preliminary data.</text>
</comment>
<dbReference type="EMBL" id="JAUIZM010000006">
    <property type="protein sequence ID" value="KAK1379259.1"/>
    <property type="molecule type" value="Genomic_DNA"/>
</dbReference>
<sequence length="163" mass="18617">MVDISLLLRRECCSFSNGEYVNNGLAELELWCYKATEEYVGSARDELKHIRQAIGFLMMCYYEKEVTGQISAPNYAQENAMRCHQHLKVVEYLGYHGCASAAELAICLARHAPMLQRFIFELWKFPFKFSSSHSTALVTCNNVFNVNSIYGVVHDLTPTHHLT</sequence>
<gene>
    <name evidence="2" type="ORF">POM88_026003</name>
</gene>
<feature type="domain" description="Dilute" evidence="1">
    <location>
        <begin position="1"/>
        <end position="118"/>
    </location>
</feature>
<name>A0AAD8I6A0_9APIA</name>
<proteinExistence type="predicted"/>
<reference evidence="2" key="1">
    <citation type="submission" date="2023-02" db="EMBL/GenBank/DDBJ databases">
        <title>Genome of toxic invasive species Heracleum sosnowskyi carries increased number of genes despite the absence of recent whole-genome duplications.</title>
        <authorList>
            <person name="Schelkunov M."/>
            <person name="Shtratnikova V."/>
            <person name="Makarenko M."/>
            <person name="Klepikova A."/>
            <person name="Omelchenko D."/>
            <person name="Novikova G."/>
            <person name="Obukhova E."/>
            <person name="Bogdanov V."/>
            <person name="Penin A."/>
            <person name="Logacheva M."/>
        </authorList>
    </citation>
    <scope>NUCLEOTIDE SEQUENCE</scope>
    <source>
        <strain evidence="2">Hsosn_3</strain>
        <tissue evidence="2">Leaf</tissue>
    </source>
</reference>
<accession>A0AAD8I6A0</accession>
<dbReference type="InterPro" id="IPR052072">
    <property type="entry name" value="Vascular_dev_regulator"/>
</dbReference>